<comment type="similarity">
    <text evidence="1">Belongs to the LysR transcriptional regulatory family.</text>
</comment>
<dbReference type="CDD" id="cd05466">
    <property type="entry name" value="PBP2_LTTR_substrate"/>
    <property type="match status" value="1"/>
</dbReference>
<dbReference type="EMBL" id="VIVN01000036">
    <property type="protein sequence ID" value="TWD87598.1"/>
    <property type="molecule type" value="Genomic_DNA"/>
</dbReference>
<dbReference type="GO" id="GO:0000976">
    <property type="term" value="F:transcription cis-regulatory region binding"/>
    <property type="evidence" value="ECO:0007669"/>
    <property type="project" value="TreeGrafter"/>
</dbReference>
<dbReference type="FunFam" id="1.10.10.10:FF:000001">
    <property type="entry name" value="LysR family transcriptional regulator"/>
    <property type="match status" value="1"/>
</dbReference>
<evidence type="ECO:0000313" key="6">
    <source>
        <dbReference type="EMBL" id="TWD87598.1"/>
    </source>
</evidence>
<dbReference type="SUPFAM" id="SSF46785">
    <property type="entry name" value="Winged helix' DNA-binding domain"/>
    <property type="match status" value="1"/>
</dbReference>
<feature type="domain" description="HTH lysR-type" evidence="5">
    <location>
        <begin position="1"/>
        <end position="58"/>
    </location>
</feature>
<dbReference type="SUPFAM" id="SSF53850">
    <property type="entry name" value="Periplasmic binding protein-like II"/>
    <property type="match status" value="1"/>
</dbReference>
<dbReference type="GO" id="GO:0003700">
    <property type="term" value="F:DNA-binding transcription factor activity"/>
    <property type="evidence" value="ECO:0007669"/>
    <property type="project" value="InterPro"/>
</dbReference>
<dbReference type="AlphaFoldDB" id="A0A561C998"/>
<dbReference type="InterPro" id="IPR000847">
    <property type="entry name" value="LysR_HTH_N"/>
</dbReference>
<comment type="caution">
    <text evidence="6">The sequence shown here is derived from an EMBL/GenBank/DDBJ whole genome shotgun (WGS) entry which is preliminary data.</text>
</comment>
<proteinExistence type="inferred from homology"/>
<evidence type="ECO:0000256" key="4">
    <source>
        <dbReference type="ARBA" id="ARBA00023163"/>
    </source>
</evidence>
<dbReference type="InterPro" id="IPR005119">
    <property type="entry name" value="LysR_subst-bd"/>
</dbReference>
<protein>
    <submittedName>
        <fullName evidence="6">DNA-binding transcriptional LysR family regulator</fullName>
    </submittedName>
</protein>
<keyword evidence="3 6" id="KW-0238">DNA-binding</keyword>
<dbReference type="Pfam" id="PF00126">
    <property type="entry name" value="HTH_1"/>
    <property type="match status" value="1"/>
</dbReference>
<sequence>MEIRHFVTFKKVIEFGSFTQAAEHLGYTQSTVTSHIQALEQQIGAPLFERMGRKVMLTDVGKKMVPYTQEILDTYRKIESIASEEKDVQGELKIAAPESLTVYRLEPILREYRKKFPNVSISLSNATCGDNKKALFNGSADIAFVMMPQLQELDLITHSLLDEPIVLVGSPDCSLDILDKSYENRKINECFITNEKECSYRIMFEEYLRDRGIVPSYTMELWSIEAMKRCVMSGLGIACLPLITVKDEIKEGRLKIIPCEGGFNQIFSQVAYHKNKWVSPALSMFIDITLKHARDWSYKEITSSANGGLS</sequence>
<name>A0A561C998_9BACI</name>
<dbReference type="Gene3D" id="3.40.190.290">
    <property type="match status" value="1"/>
</dbReference>
<dbReference type="PANTHER" id="PTHR30126:SF100">
    <property type="entry name" value="LYSR-FAMILY TRANSCRIPTIONAL REGULATOR"/>
    <property type="match status" value="1"/>
</dbReference>
<evidence type="ECO:0000256" key="1">
    <source>
        <dbReference type="ARBA" id="ARBA00009437"/>
    </source>
</evidence>
<keyword evidence="4" id="KW-0804">Transcription</keyword>
<dbReference type="Pfam" id="PF03466">
    <property type="entry name" value="LysR_substrate"/>
    <property type="match status" value="1"/>
</dbReference>
<evidence type="ECO:0000313" key="7">
    <source>
        <dbReference type="Proteomes" id="UP000319671"/>
    </source>
</evidence>
<dbReference type="Gene3D" id="1.10.10.10">
    <property type="entry name" value="Winged helix-like DNA-binding domain superfamily/Winged helix DNA-binding domain"/>
    <property type="match status" value="1"/>
</dbReference>
<dbReference type="PANTHER" id="PTHR30126">
    <property type="entry name" value="HTH-TYPE TRANSCRIPTIONAL REGULATOR"/>
    <property type="match status" value="1"/>
</dbReference>
<dbReference type="PROSITE" id="PS50931">
    <property type="entry name" value="HTH_LYSR"/>
    <property type="match status" value="1"/>
</dbReference>
<evidence type="ECO:0000256" key="3">
    <source>
        <dbReference type="ARBA" id="ARBA00023125"/>
    </source>
</evidence>
<keyword evidence="7" id="KW-1185">Reference proteome</keyword>
<dbReference type="Proteomes" id="UP000319671">
    <property type="component" value="Unassembled WGS sequence"/>
</dbReference>
<evidence type="ECO:0000256" key="2">
    <source>
        <dbReference type="ARBA" id="ARBA00023015"/>
    </source>
</evidence>
<gene>
    <name evidence="6" type="ORF">FB550_1364</name>
</gene>
<dbReference type="InterPro" id="IPR036390">
    <property type="entry name" value="WH_DNA-bd_sf"/>
</dbReference>
<dbReference type="RefSeq" id="WP_144568913.1">
    <property type="nucleotide sequence ID" value="NZ_VIVN01000036.1"/>
</dbReference>
<reference evidence="6 7" key="1">
    <citation type="submission" date="2019-06" db="EMBL/GenBank/DDBJ databases">
        <title>Sorghum-associated microbial communities from plants grown in Nebraska, USA.</title>
        <authorList>
            <person name="Schachtman D."/>
        </authorList>
    </citation>
    <scope>NUCLEOTIDE SEQUENCE [LARGE SCALE GENOMIC DNA]</scope>
    <source>
        <strain evidence="6 7">2482</strain>
    </source>
</reference>
<dbReference type="InterPro" id="IPR036388">
    <property type="entry name" value="WH-like_DNA-bd_sf"/>
</dbReference>
<keyword evidence="2" id="KW-0805">Transcription regulation</keyword>
<accession>A0A561C998</accession>
<evidence type="ECO:0000259" key="5">
    <source>
        <dbReference type="PROSITE" id="PS50931"/>
    </source>
</evidence>
<organism evidence="6 7">
    <name type="scientific">Neobacillus bataviensis</name>
    <dbReference type="NCBI Taxonomy" id="220685"/>
    <lineage>
        <taxon>Bacteria</taxon>
        <taxon>Bacillati</taxon>
        <taxon>Bacillota</taxon>
        <taxon>Bacilli</taxon>
        <taxon>Bacillales</taxon>
        <taxon>Bacillaceae</taxon>
        <taxon>Neobacillus</taxon>
    </lineage>
</organism>
<dbReference type="PRINTS" id="PR00039">
    <property type="entry name" value="HTHLYSR"/>
</dbReference>